<dbReference type="Proteomes" id="UP001497623">
    <property type="component" value="Unassembled WGS sequence"/>
</dbReference>
<sequence length="101" mass="10495">NPSYGVVLGRSPAYELPGQGNAPGSSGMVLGAPPTCSIPGLPGVFVCPSPSYALLNTLGIRISFPASYTSNGLLNPYSNKLRSATIEDKLNSVIEDKRNEA</sequence>
<reference evidence="1 2" key="1">
    <citation type="submission" date="2024-05" db="EMBL/GenBank/DDBJ databases">
        <authorList>
            <person name="Wallberg A."/>
        </authorList>
    </citation>
    <scope>NUCLEOTIDE SEQUENCE [LARGE SCALE GENOMIC DNA]</scope>
</reference>
<name>A0AAV2R2N4_MEGNR</name>
<accession>A0AAV2R2N4</accession>
<keyword evidence="2" id="KW-1185">Reference proteome</keyword>
<feature type="non-terminal residue" evidence="1">
    <location>
        <position position="1"/>
    </location>
</feature>
<dbReference type="EMBL" id="CAXKWB010013231">
    <property type="protein sequence ID" value="CAL4107064.1"/>
    <property type="molecule type" value="Genomic_DNA"/>
</dbReference>
<dbReference type="AlphaFoldDB" id="A0AAV2R2N4"/>
<evidence type="ECO:0000313" key="2">
    <source>
        <dbReference type="Proteomes" id="UP001497623"/>
    </source>
</evidence>
<organism evidence="1 2">
    <name type="scientific">Meganyctiphanes norvegica</name>
    <name type="common">Northern krill</name>
    <name type="synonym">Thysanopoda norvegica</name>
    <dbReference type="NCBI Taxonomy" id="48144"/>
    <lineage>
        <taxon>Eukaryota</taxon>
        <taxon>Metazoa</taxon>
        <taxon>Ecdysozoa</taxon>
        <taxon>Arthropoda</taxon>
        <taxon>Crustacea</taxon>
        <taxon>Multicrustacea</taxon>
        <taxon>Malacostraca</taxon>
        <taxon>Eumalacostraca</taxon>
        <taxon>Eucarida</taxon>
        <taxon>Euphausiacea</taxon>
        <taxon>Euphausiidae</taxon>
        <taxon>Meganyctiphanes</taxon>
    </lineage>
</organism>
<protein>
    <submittedName>
        <fullName evidence="1">Uncharacterized protein</fullName>
    </submittedName>
</protein>
<comment type="caution">
    <text evidence="1">The sequence shown here is derived from an EMBL/GenBank/DDBJ whole genome shotgun (WGS) entry which is preliminary data.</text>
</comment>
<gene>
    <name evidence="1" type="ORF">MNOR_LOCUS18478</name>
</gene>
<evidence type="ECO:0000313" key="1">
    <source>
        <dbReference type="EMBL" id="CAL4107064.1"/>
    </source>
</evidence>
<proteinExistence type="predicted"/>